<evidence type="ECO:0000256" key="1">
    <source>
        <dbReference type="ARBA" id="ARBA00022801"/>
    </source>
</evidence>
<dbReference type="PANTHER" id="PTHR30404:SF0">
    <property type="entry name" value="N-ACETYLMURAMOYL-L-ALANINE AMIDASE AMIC"/>
    <property type="match status" value="1"/>
</dbReference>
<dbReference type="GO" id="GO:0008745">
    <property type="term" value="F:N-acetylmuramoyl-L-alanine amidase activity"/>
    <property type="evidence" value="ECO:0007669"/>
    <property type="project" value="InterPro"/>
</dbReference>
<dbReference type="STRING" id="930152.SAMN05216565_102524"/>
<proteinExistence type="predicted"/>
<evidence type="ECO:0000313" key="4">
    <source>
        <dbReference type="Proteomes" id="UP000199159"/>
    </source>
</evidence>
<dbReference type="RefSeq" id="WP_090851089.1">
    <property type="nucleotide sequence ID" value="NZ_FNJU01000002.1"/>
</dbReference>
<accession>A0A1H0S3P4</accession>
<dbReference type="Pfam" id="PF01520">
    <property type="entry name" value="Amidase_3"/>
    <property type="match status" value="1"/>
</dbReference>
<dbReference type="PROSITE" id="PS51724">
    <property type="entry name" value="SPOR"/>
    <property type="match status" value="1"/>
</dbReference>
<dbReference type="SMART" id="SM00646">
    <property type="entry name" value="Ami_3"/>
    <property type="match status" value="1"/>
</dbReference>
<evidence type="ECO:0000259" key="2">
    <source>
        <dbReference type="PROSITE" id="PS51724"/>
    </source>
</evidence>
<reference evidence="4" key="1">
    <citation type="submission" date="2016-10" db="EMBL/GenBank/DDBJ databases">
        <authorList>
            <person name="Varghese N."/>
            <person name="Submissions S."/>
        </authorList>
    </citation>
    <scope>NUCLEOTIDE SEQUENCE [LARGE SCALE GENOMIC DNA]</scope>
    <source>
        <strain evidence="4">IBRC-M10078</strain>
    </source>
</reference>
<dbReference type="SUPFAM" id="SSF53187">
    <property type="entry name" value="Zn-dependent exopeptidases"/>
    <property type="match status" value="1"/>
</dbReference>
<dbReference type="InterPro" id="IPR036680">
    <property type="entry name" value="SPOR-like_sf"/>
</dbReference>
<dbReference type="Proteomes" id="UP000199159">
    <property type="component" value="Unassembled WGS sequence"/>
</dbReference>
<dbReference type="EMBL" id="FNJU01000002">
    <property type="protein sequence ID" value="SDP36277.1"/>
    <property type="molecule type" value="Genomic_DNA"/>
</dbReference>
<name>A0A1H0S3P4_9BACI</name>
<dbReference type="OrthoDB" id="9763643at2"/>
<dbReference type="PANTHER" id="PTHR30404">
    <property type="entry name" value="N-ACETYLMURAMOYL-L-ALANINE AMIDASE"/>
    <property type="match status" value="1"/>
</dbReference>
<keyword evidence="1" id="KW-0378">Hydrolase</keyword>
<keyword evidence="4" id="KW-1185">Reference proteome</keyword>
<dbReference type="GO" id="GO:0042834">
    <property type="term" value="F:peptidoglycan binding"/>
    <property type="evidence" value="ECO:0007669"/>
    <property type="project" value="InterPro"/>
</dbReference>
<gene>
    <name evidence="3" type="ORF">SAMN05216565_102524</name>
</gene>
<organism evidence="3 4">
    <name type="scientific">Litchfieldia salsa</name>
    <dbReference type="NCBI Taxonomy" id="930152"/>
    <lineage>
        <taxon>Bacteria</taxon>
        <taxon>Bacillati</taxon>
        <taxon>Bacillota</taxon>
        <taxon>Bacilli</taxon>
        <taxon>Bacillales</taxon>
        <taxon>Bacillaceae</taxon>
        <taxon>Litchfieldia</taxon>
    </lineage>
</organism>
<sequence length="226" mass="25575">MKIIIDAGHGYQTAGKRSKNGMKEYEFNRKVAMFVQELFLDYSGLSLYFVHSDQRDIPLKERVNKANQLKADLYISIHANAFGSGEWNSANGIETFIFSSRPKEALDLAISVQKQLILKTNRKDRGVKAADYYVLRETAMTAILCECGFMTNKEEAQLLMTESYQRKCAEAIVFGVSSFYGIKKVQQFKARYSVQVGAFQMKKGAETLKEELISKGFDAIVIEKSL</sequence>
<dbReference type="Gene3D" id="3.30.70.1070">
    <property type="entry name" value="Sporulation related repeat"/>
    <property type="match status" value="1"/>
</dbReference>
<dbReference type="GO" id="GO:0030288">
    <property type="term" value="C:outer membrane-bounded periplasmic space"/>
    <property type="evidence" value="ECO:0007669"/>
    <property type="project" value="TreeGrafter"/>
</dbReference>
<feature type="domain" description="SPOR" evidence="2">
    <location>
        <begin position="186"/>
        <end position="226"/>
    </location>
</feature>
<dbReference type="AlphaFoldDB" id="A0A1H0S3P4"/>
<evidence type="ECO:0000313" key="3">
    <source>
        <dbReference type="EMBL" id="SDP36277.1"/>
    </source>
</evidence>
<dbReference type="Gene3D" id="3.40.630.40">
    <property type="entry name" value="Zn-dependent exopeptidases"/>
    <property type="match status" value="1"/>
</dbReference>
<dbReference type="Pfam" id="PF05036">
    <property type="entry name" value="SPOR"/>
    <property type="match status" value="1"/>
</dbReference>
<dbReference type="InterPro" id="IPR050695">
    <property type="entry name" value="N-acetylmuramoyl_amidase_3"/>
</dbReference>
<dbReference type="GO" id="GO:0009253">
    <property type="term" value="P:peptidoglycan catabolic process"/>
    <property type="evidence" value="ECO:0007669"/>
    <property type="project" value="InterPro"/>
</dbReference>
<protein>
    <submittedName>
        <fullName evidence="3">N-acetylmuramoyl-L-alanine amidase</fullName>
    </submittedName>
</protein>
<dbReference type="InterPro" id="IPR002508">
    <property type="entry name" value="MurNAc-LAA_cat"/>
</dbReference>
<dbReference type="InterPro" id="IPR007730">
    <property type="entry name" value="SPOR-like_dom"/>
</dbReference>
<dbReference type="CDD" id="cd02696">
    <property type="entry name" value="MurNAc-LAA"/>
    <property type="match status" value="1"/>
</dbReference>
<dbReference type="SUPFAM" id="SSF110997">
    <property type="entry name" value="Sporulation related repeat"/>
    <property type="match status" value="1"/>
</dbReference>